<reference evidence="1" key="2">
    <citation type="submission" date="2020-09" db="EMBL/GenBank/DDBJ databases">
        <authorList>
            <person name="Sun Q."/>
            <person name="Zhou Y."/>
        </authorList>
    </citation>
    <scope>NUCLEOTIDE SEQUENCE</scope>
    <source>
        <strain evidence="1">CGMCC 4.5737</strain>
    </source>
</reference>
<evidence type="ECO:0000313" key="2">
    <source>
        <dbReference type="Proteomes" id="UP000637578"/>
    </source>
</evidence>
<dbReference type="AlphaFoldDB" id="A0A8J3CBW4"/>
<name>A0A8J3CBW4_9PSEU</name>
<dbReference type="EMBL" id="BMMK01000026">
    <property type="protein sequence ID" value="GGM71483.1"/>
    <property type="molecule type" value="Genomic_DNA"/>
</dbReference>
<accession>A0A8J3CBW4</accession>
<reference evidence="1" key="1">
    <citation type="journal article" date="2014" name="Int. J. Syst. Evol. Microbiol.">
        <title>Complete genome sequence of Corynebacterium casei LMG S-19264T (=DSM 44701T), isolated from a smear-ripened cheese.</title>
        <authorList>
            <consortium name="US DOE Joint Genome Institute (JGI-PGF)"/>
            <person name="Walter F."/>
            <person name="Albersmeier A."/>
            <person name="Kalinowski J."/>
            <person name="Ruckert C."/>
        </authorList>
    </citation>
    <scope>NUCLEOTIDE SEQUENCE</scope>
    <source>
        <strain evidence="1">CGMCC 4.5737</strain>
    </source>
</reference>
<organism evidence="1 2">
    <name type="scientific">Longimycelium tulufanense</name>
    <dbReference type="NCBI Taxonomy" id="907463"/>
    <lineage>
        <taxon>Bacteria</taxon>
        <taxon>Bacillati</taxon>
        <taxon>Actinomycetota</taxon>
        <taxon>Actinomycetes</taxon>
        <taxon>Pseudonocardiales</taxon>
        <taxon>Pseudonocardiaceae</taxon>
        <taxon>Longimycelium</taxon>
    </lineage>
</organism>
<comment type="caution">
    <text evidence="1">The sequence shown here is derived from an EMBL/GenBank/DDBJ whole genome shotgun (WGS) entry which is preliminary data.</text>
</comment>
<gene>
    <name evidence="1" type="ORF">GCM10012275_47440</name>
</gene>
<sequence>MGVWSAVKVGAWAIARNGSEVRCTIYGMDNSVEVAFSGSGESFELLLEHDVLEQCIVKFPEALRKLEQATRAEFEE</sequence>
<dbReference type="RefSeq" id="WP_189060624.1">
    <property type="nucleotide sequence ID" value="NZ_BMMK01000026.1"/>
</dbReference>
<dbReference type="Proteomes" id="UP000637578">
    <property type="component" value="Unassembled WGS sequence"/>
</dbReference>
<evidence type="ECO:0000313" key="1">
    <source>
        <dbReference type="EMBL" id="GGM71483.1"/>
    </source>
</evidence>
<protein>
    <submittedName>
        <fullName evidence="1">Uncharacterized protein</fullName>
    </submittedName>
</protein>
<proteinExistence type="predicted"/>
<keyword evidence="2" id="KW-1185">Reference proteome</keyword>